<evidence type="ECO:0000313" key="2">
    <source>
        <dbReference type="EMBL" id="ADY28760.1"/>
    </source>
</evidence>
<dbReference type="HOGENOM" id="CLU_1286898_0_0_10"/>
<sequence>MKIKFTSILILITLISSSSYAQKTKKFKMTKEVKELVKLGKDSIIKLALPLVDKNARLENFSKTSVQSNGKELYVIFYNPVMYLPINTVFYDNASVNLTTASGSKSTVANPLDFNNQKNIPYYVQTESIKKNIAFVCNAIDSFNYADIAEFNGTMRILEKEDYYDISVVSETQESWYKIKKVTGKMFDEGHAHLEPPLIITDEENSFKEVLFKE</sequence>
<dbReference type="KEGG" id="cly:Celly_0929"/>
<feature type="chain" id="PRO_5003259259" evidence="1">
    <location>
        <begin position="22"/>
        <end position="214"/>
    </location>
</feature>
<protein>
    <submittedName>
        <fullName evidence="2">Uncharacterized protein</fullName>
    </submittedName>
</protein>
<keyword evidence="1" id="KW-0732">Signal</keyword>
<proteinExistence type="predicted"/>
<keyword evidence="3" id="KW-1185">Reference proteome</keyword>
<name>F0RDL2_CELLC</name>
<evidence type="ECO:0000256" key="1">
    <source>
        <dbReference type="SAM" id="SignalP"/>
    </source>
</evidence>
<feature type="signal peptide" evidence="1">
    <location>
        <begin position="1"/>
        <end position="21"/>
    </location>
</feature>
<evidence type="ECO:0000313" key="3">
    <source>
        <dbReference type="Proteomes" id="UP000007487"/>
    </source>
</evidence>
<dbReference type="RefSeq" id="WP_013620508.1">
    <property type="nucleotide sequence ID" value="NC_015167.1"/>
</dbReference>
<organism evidence="2 3">
    <name type="scientific">Cellulophaga lytica (strain ATCC 23178 / DSM 7489 / JCM 8516 / NBRC 14961 / NCIMB 1423 / VKM B-1433 / Cy l20)</name>
    <dbReference type="NCBI Taxonomy" id="867900"/>
    <lineage>
        <taxon>Bacteria</taxon>
        <taxon>Pseudomonadati</taxon>
        <taxon>Bacteroidota</taxon>
        <taxon>Flavobacteriia</taxon>
        <taxon>Flavobacteriales</taxon>
        <taxon>Flavobacteriaceae</taxon>
        <taxon>Cellulophaga</taxon>
    </lineage>
</organism>
<gene>
    <name evidence="2" type="ordered locus">Celly_0929</name>
</gene>
<dbReference type="OrthoDB" id="1177208at2"/>
<dbReference type="AlphaFoldDB" id="F0RDL2"/>
<dbReference type="eggNOG" id="ENOG5034322">
    <property type="taxonomic scope" value="Bacteria"/>
</dbReference>
<reference evidence="2 3" key="1">
    <citation type="journal article" date="2011" name="Stand. Genomic Sci.">
        <title>Complete genome sequence of Cellulophaga lytica type strain (LIM- 21).</title>
        <authorList>
            <person name="Pati A."/>
            <person name="Abt B."/>
            <person name="Teshima H."/>
            <person name="Nolan M."/>
            <person name="Lapidus A."/>
            <person name="Lucas S."/>
            <person name="Hammon N."/>
            <person name="Deshpande S."/>
            <person name="Cheng J.F."/>
            <person name="Tapia R."/>
            <person name="Han C."/>
            <person name="Goodwin L."/>
            <person name="Pitluck S."/>
            <person name="Liolios K."/>
            <person name="Pagani I."/>
            <person name="Mavromatis K."/>
            <person name="Ovchinikova G."/>
            <person name="Chen A."/>
            <person name="Palaniappan K."/>
            <person name="Land M."/>
            <person name="Hauser L."/>
            <person name="Jeffries C.D."/>
            <person name="Detter J.C."/>
            <person name="Brambilla E.M."/>
            <person name="Kannan K.P."/>
            <person name="Rohde M."/>
            <person name="Spring S."/>
            <person name="Goker M."/>
            <person name="Woyke T."/>
            <person name="Bristow J."/>
            <person name="Eisen J.A."/>
            <person name="Markowitz V."/>
            <person name="Hugenholtz P."/>
            <person name="Kyrpides N.C."/>
            <person name="Klenk H.P."/>
            <person name="Ivanova N."/>
        </authorList>
    </citation>
    <scope>NUCLEOTIDE SEQUENCE [LARGE SCALE GENOMIC DNA]</scope>
    <source>
        <strain evidence="3">ATCC 23178 / DSM 7489 / JCM 8516 / NBRC 14961 / NCIMB 1423 / VKM B-1433 / Cy l20</strain>
    </source>
</reference>
<dbReference type="STRING" id="867900.Celly_0929"/>
<dbReference type="Proteomes" id="UP000007487">
    <property type="component" value="Chromosome"/>
</dbReference>
<accession>F0RDL2</accession>
<dbReference type="EMBL" id="CP002534">
    <property type="protein sequence ID" value="ADY28760.1"/>
    <property type="molecule type" value="Genomic_DNA"/>
</dbReference>